<feature type="transmembrane region" description="Helical" evidence="7">
    <location>
        <begin position="373"/>
        <end position="393"/>
    </location>
</feature>
<keyword evidence="4 7" id="KW-1133">Transmembrane helix</keyword>
<feature type="transmembrane region" description="Helical" evidence="7">
    <location>
        <begin position="413"/>
        <end position="434"/>
    </location>
</feature>
<dbReference type="PANTHER" id="PTHR23502:SF68">
    <property type="entry name" value="MULTIDRUG TRANSPORTER, PUTATIVE (AFU_ORTHOLOGUE AFUA_3G01120)-RELATED"/>
    <property type="match status" value="1"/>
</dbReference>
<feature type="transmembrane region" description="Helical" evidence="7">
    <location>
        <begin position="440"/>
        <end position="463"/>
    </location>
</feature>
<dbReference type="GO" id="GO:0022857">
    <property type="term" value="F:transmembrane transporter activity"/>
    <property type="evidence" value="ECO:0007669"/>
    <property type="project" value="InterPro"/>
</dbReference>
<feature type="compositionally biased region" description="Acidic residues" evidence="6">
    <location>
        <begin position="81"/>
        <end position="92"/>
    </location>
</feature>
<keyword evidence="10" id="KW-1185">Reference proteome</keyword>
<dbReference type="PANTHER" id="PTHR23502">
    <property type="entry name" value="MAJOR FACILITATOR SUPERFAMILY"/>
    <property type="match status" value="1"/>
</dbReference>
<feature type="transmembrane region" description="Helical" evidence="7">
    <location>
        <begin position="139"/>
        <end position="159"/>
    </location>
</feature>
<feature type="transmembrane region" description="Helical" evidence="7">
    <location>
        <begin position="257"/>
        <end position="279"/>
    </location>
</feature>
<protein>
    <recommendedName>
        <fullName evidence="8">Major facilitator superfamily (MFS) profile domain-containing protein</fullName>
    </recommendedName>
</protein>
<evidence type="ECO:0000256" key="6">
    <source>
        <dbReference type="SAM" id="MobiDB-lite"/>
    </source>
</evidence>
<accession>A0A9Q8ZDZ5</accession>
<feature type="region of interest" description="Disordered" evidence="6">
    <location>
        <begin position="1"/>
        <end position="96"/>
    </location>
</feature>
<evidence type="ECO:0000256" key="1">
    <source>
        <dbReference type="ARBA" id="ARBA00004141"/>
    </source>
</evidence>
<dbReference type="InterPro" id="IPR036259">
    <property type="entry name" value="MFS_trans_sf"/>
</dbReference>
<feature type="domain" description="Major facilitator superfamily (MFS) profile" evidence="8">
    <location>
        <begin position="105"/>
        <end position="534"/>
    </location>
</feature>
<dbReference type="Gene3D" id="1.20.1250.20">
    <property type="entry name" value="MFS general substrate transporter like domains"/>
    <property type="match status" value="1"/>
</dbReference>
<evidence type="ECO:0000256" key="5">
    <source>
        <dbReference type="ARBA" id="ARBA00023136"/>
    </source>
</evidence>
<evidence type="ECO:0000256" key="2">
    <source>
        <dbReference type="ARBA" id="ARBA00008335"/>
    </source>
</evidence>
<dbReference type="SUPFAM" id="SSF103473">
    <property type="entry name" value="MFS general substrate transporter"/>
    <property type="match status" value="1"/>
</dbReference>
<sequence>MASAVSQPDPTQETQHHPNRDEKEIYEQVQDADTTVAEDASMRDPEKAIKSPASSANSTHSDQRTLSNSSQPGDGQQADPDIVDWDGPDDPENPLNWPAKKKWMLIANVSFMTLISPAASSFFAPGVPQVMRAFHETSSLIGAFVVSVYVLGFAFGPMLIAPLSELYGRSILYHAGSILFVIFSIACAVSDSMGMLIAFRFLAGCAGSTPLTIGGGSVADMFPVQERAGAMAIWAMGALIGPVVGPIGGGYLVERLVWRWVFWILAIAGGVASITFLFVGHETYHPVLLERKTKALIKSTGNTNLRSKLAKDLPPKKVFAQAIVRPMKMLFLSPIVFLMCLYVSLNYGILYLFFTTITFVFERQYHFSSGSVGLAYLGIGIGMAIGLASLGIWSDKFVIKHQKKGNLKPEHRLPIQLTLPGAVLLPIGVIIYGWTTQHKVHWIVPIMSMSFIGLGNLTCLMTAQTYLVDAFTIHAASAMAANTILRSIFGGVLPLAGLPMFNQLGLGWGNTLLGLIALAFIPVPILFRYYGERIRTNPKFQVQL</sequence>
<evidence type="ECO:0000313" key="10">
    <source>
        <dbReference type="Proteomes" id="UP001056012"/>
    </source>
</evidence>
<dbReference type="InterPro" id="IPR020846">
    <property type="entry name" value="MFS_dom"/>
</dbReference>
<keyword evidence="3 7" id="KW-0812">Transmembrane</keyword>
<keyword evidence="5 7" id="KW-0472">Membrane</keyword>
<comment type="subcellular location">
    <subcellularLocation>
        <location evidence="1">Membrane</location>
        <topology evidence="1">Multi-pass membrane protein</topology>
    </subcellularLocation>
</comment>
<evidence type="ECO:0000256" key="3">
    <source>
        <dbReference type="ARBA" id="ARBA00022692"/>
    </source>
</evidence>
<dbReference type="EMBL" id="CP089278">
    <property type="protein sequence ID" value="USP79729.1"/>
    <property type="molecule type" value="Genomic_DNA"/>
</dbReference>
<evidence type="ECO:0000256" key="4">
    <source>
        <dbReference type="ARBA" id="ARBA00022989"/>
    </source>
</evidence>
<dbReference type="Pfam" id="PF07690">
    <property type="entry name" value="MFS_1"/>
    <property type="match status" value="1"/>
</dbReference>
<proteinExistence type="inferred from homology"/>
<organism evidence="9 10">
    <name type="scientific">Curvularia clavata</name>
    <dbReference type="NCBI Taxonomy" id="95742"/>
    <lineage>
        <taxon>Eukaryota</taxon>
        <taxon>Fungi</taxon>
        <taxon>Dikarya</taxon>
        <taxon>Ascomycota</taxon>
        <taxon>Pezizomycotina</taxon>
        <taxon>Dothideomycetes</taxon>
        <taxon>Pleosporomycetidae</taxon>
        <taxon>Pleosporales</taxon>
        <taxon>Pleosporineae</taxon>
        <taxon>Pleosporaceae</taxon>
        <taxon>Curvularia</taxon>
    </lineage>
</organism>
<evidence type="ECO:0000256" key="7">
    <source>
        <dbReference type="SAM" id="Phobius"/>
    </source>
</evidence>
<dbReference type="FunFam" id="1.20.1250.20:FF:000011">
    <property type="entry name" value="MFS multidrug transporter, putative"/>
    <property type="match status" value="1"/>
</dbReference>
<feature type="compositionally biased region" description="Polar residues" evidence="6">
    <location>
        <begin position="1"/>
        <end position="13"/>
    </location>
</feature>
<feature type="compositionally biased region" description="Polar residues" evidence="6">
    <location>
        <begin position="52"/>
        <end position="74"/>
    </location>
</feature>
<reference evidence="9" key="1">
    <citation type="submission" date="2021-12" db="EMBL/GenBank/DDBJ databases">
        <title>Curvularia clavata genome.</title>
        <authorList>
            <person name="Cao Y."/>
        </authorList>
    </citation>
    <scope>NUCLEOTIDE SEQUENCE</scope>
    <source>
        <strain evidence="9">Yc1106</strain>
    </source>
</reference>
<dbReference type="Proteomes" id="UP001056012">
    <property type="component" value="Chromosome 5"/>
</dbReference>
<dbReference type="VEuPathDB" id="FungiDB:yc1106_07003"/>
<dbReference type="GO" id="GO:0016020">
    <property type="term" value="C:membrane"/>
    <property type="evidence" value="ECO:0007669"/>
    <property type="project" value="UniProtKB-SubCell"/>
</dbReference>
<dbReference type="CDD" id="cd17323">
    <property type="entry name" value="MFS_Tpo1_MDR_like"/>
    <property type="match status" value="1"/>
</dbReference>
<feature type="compositionally biased region" description="Basic and acidic residues" evidence="6">
    <location>
        <begin position="40"/>
        <end position="49"/>
    </location>
</feature>
<feature type="transmembrane region" description="Helical" evidence="7">
    <location>
        <begin position="105"/>
        <end position="127"/>
    </location>
</feature>
<feature type="transmembrane region" description="Helical" evidence="7">
    <location>
        <begin position="508"/>
        <end position="530"/>
    </location>
</feature>
<dbReference type="OrthoDB" id="5296287at2759"/>
<feature type="compositionally biased region" description="Basic and acidic residues" evidence="6">
    <location>
        <begin position="14"/>
        <end position="26"/>
    </location>
</feature>
<feature type="transmembrane region" description="Helical" evidence="7">
    <location>
        <begin position="231"/>
        <end position="251"/>
    </location>
</feature>
<evidence type="ECO:0000313" key="9">
    <source>
        <dbReference type="EMBL" id="USP79729.1"/>
    </source>
</evidence>
<feature type="transmembrane region" description="Helical" evidence="7">
    <location>
        <begin position="335"/>
        <end position="361"/>
    </location>
</feature>
<dbReference type="PROSITE" id="PS50850">
    <property type="entry name" value="MFS"/>
    <property type="match status" value="1"/>
</dbReference>
<dbReference type="AlphaFoldDB" id="A0A9Q8ZDZ5"/>
<feature type="transmembrane region" description="Helical" evidence="7">
    <location>
        <begin position="171"/>
        <end position="191"/>
    </location>
</feature>
<gene>
    <name evidence="9" type="ORF">yc1106_07003</name>
</gene>
<comment type="similarity">
    <text evidence="2">Belongs to the major facilitator superfamily.</text>
</comment>
<name>A0A9Q8ZDZ5_CURCL</name>
<feature type="transmembrane region" description="Helical" evidence="7">
    <location>
        <begin position="197"/>
        <end position="219"/>
    </location>
</feature>
<dbReference type="InterPro" id="IPR011701">
    <property type="entry name" value="MFS"/>
</dbReference>
<evidence type="ECO:0000259" key="8">
    <source>
        <dbReference type="PROSITE" id="PS50850"/>
    </source>
</evidence>